<dbReference type="InterPro" id="IPR045054">
    <property type="entry name" value="P4HA-like"/>
</dbReference>
<evidence type="ECO:0000256" key="3">
    <source>
        <dbReference type="ARBA" id="ARBA00022964"/>
    </source>
</evidence>
<reference evidence="10 11" key="1">
    <citation type="submission" date="2013-12" db="EMBL/GenBank/DDBJ databases">
        <title>Ecological redundancy of diverse viral populations within a natural community.</title>
        <authorList>
            <person name="Gregory A.C."/>
            <person name="LaButti K."/>
            <person name="Copeland A."/>
            <person name="Woyke T."/>
            <person name="Sullivan M.B."/>
        </authorList>
    </citation>
    <scope>NUCLEOTIDE SEQUENCE [LARGE SCALE GENOMIC DNA]</scope>
    <source>
        <strain evidence="7">Syn7803C43</strain>
        <strain evidence="8">Syn7803C98</strain>
        <strain evidence="9">Syn7803US88</strain>
    </source>
</reference>
<organism evidence="7 11">
    <name type="scientific">Synechococcus phage ACG-2014c</name>
    <dbReference type="NCBI Taxonomy" id="1079998"/>
    <lineage>
        <taxon>Viruses</taxon>
        <taxon>Duplodnaviria</taxon>
        <taxon>Heunggongvirae</taxon>
        <taxon>Uroviricota</taxon>
        <taxon>Caudoviricetes</taxon>
        <taxon>Pantevenvirales</taxon>
        <taxon>Kyanoviridae</taxon>
        <taxon>Namakavirus</taxon>
        <taxon>Namakavirus smbcm6</taxon>
    </lineage>
</organism>
<evidence type="ECO:0000256" key="1">
    <source>
        <dbReference type="ARBA" id="ARBA00001961"/>
    </source>
</evidence>
<dbReference type="InterPro" id="IPR006620">
    <property type="entry name" value="Pro_4_hyd_alph"/>
</dbReference>
<dbReference type="Gene3D" id="2.60.120.620">
    <property type="entry name" value="q2cbj1_9rhob like domain"/>
    <property type="match status" value="1"/>
</dbReference>
<dbReference type="Proteomes" id="UP000185278">
    <property type="component" value="Segment"/>
</dbReference>
<feature type="domain" description="Fe2OG dioxygenase" evidence="6">
    <location>
        <begin position="95"/>
        <end position="188"/>
    </location>
</feature>
<evidence type="ECO:0000313" key="10">
    <source>
        <dbReference type="Proteomes" id="UP000185278"/>
    </source>
</evidence>
<dbReference type="SMART" id="SM00702">
    <property type="entry name" value="P4Hc"/>
    <property type="match status" value="1"/>
</dbReference>
<dbReference type="EMBL" id="KJ019064">
    <property type="protein sequence ID" value="AIX22925.1"/>
    <property type="molecule type" value="Genomic_DNA"/>
</dbReference>
<accession>A0A0E3ELA3</accession>
<evidence type="ECO:0000313" key="7">
    <source>
        <dbReference type="EMBL" id="AIX14553.1"/>
    </source>
</evidence>
<dbReference type="EMBL" id="KJ019027">
    <property type="protein sequence ID" value="AIX14553.1"/>
    <property type="molecule type" value="Genomic_DNA"/>
</dbReference>
<dbReference type="PROSITE" id="PS51471">
    <property type="entry name" value="FE2OG_OXY"/>
    <property type="match status" value="1"/>
</dbReference>
<keyword evidence="5" id="KW-0408">Iron</keyword>
<evidence type="ECO:0000256" key="4">
    <source>
        <dbReference type="ARBA" id="ARBA00023002"/>
    </source>
</evidence>
<dbReference type="Proteomes" id="UP000185280">
    <property type="component" value="Segment"/>
</dbReference>
<evidence type="ECO:0000313" key="9">
    <source>
        <dbReference type="EMBL" id="AIX38157.1"/>
    </source>
</evidence>
<sequence>MVANLTDYIKCYDNVVDEKFCRQIIRTFDGDIAHQEYLDEEKRPAFTQLNMTQRFLEKDTQWIPIQNKLQEVFIDFTELYMKELDLGPDFPLRYTFEQYRIKKYNEKYDEFKDHVDVGDYNSARRFLVCFLYLNTVMEGGKTDFPKLNHAVQPKCGRILMFPATWQYRHAGRPVPVGTKYIVGSYLHYL</sequence>
<dbReference type="InterPro" id="IPR044862">
    <property type="entry name" value="Pro_4_hyd_alph_FE2OG_OXY"/>
</dbReference>
<dbReference type="EMBL" id="KJ019128">
    <property type="protein sequence ID" value="AIX38157.1"/>
    <property type="molecule type" value="Genomic_DNA"/>
</dbReference>
<proteinExistence type="predicted"/>
<gene>
    <name evidence="7" type="ORF">Syn7803C43_158</name>
    <name evidence="8" type="ORF">Syn7803C98_157</name>
    <name evidence="9" type="ORF">Syn7803US88_156</name>
</gene>
<dbReference type="PANTHER" id="PTHR10869">
    <property type="entry name" value="PROLYL 4-HYDROXYLASE ALPHA SUBUNIT"/>
    <property type="match status" value="1"/>
</dbReference>
<evidence type="ECO:0000313" key="11">
    <source>
        <dbReference type="Proteomes" id="UP000185279"/>
    </source>
</evidence>
<dbReference type="OrthoDB" id="24122at10239"/>
<protein>
    <submittedName>
        <fullName evidence="7">2OG-Fe(II) oxygenase</fullName>
    </submittedName>
</protein>
<dbReference type="Proteomes" id="UP000185279">
    <property type="component" value="Segment"/>
</dbReference>
<dbReference type="RefSeq" id="YP_007001890.1">
    <property type="nucleotide sequence ID" value="NC_019444.1"/>
</dbReference>
<name>A0A0E3ELA3_9CAUD</name>
<comment type="cofactor">
    <cofactor evidence="1">
        <name>L-ascorbate</name>
        <dbReference type="ChEBI" id="CHEBI:38290"/>
    </cofactor>
</comment>
<dbReference type="PANTHER" id="PTHR10869:SF246">
    <property type="entry name" value="TRANSMEMBRANE PROLYL 4-HYDROXYLASE"/>
    <property type="match status" value="1"/>
</dbReference>
<dbReference type="InterPro" id="IPR005123">
    <property type="entry name" value="Oxoglu/Fe-dep_dioxygenase_dom"/>
</dbReference>
<keyword evidence="4" id="KW-0560">Oxidoreductase</keyword>
<evidence type="ECO:0000256" key="5">
    <source>
        <dbReference type="ARBA" id="ARBA00023004"/>
    </source>
</evidence>
<evidence type="ECO:0000256" key="2">
    <source>
        <dbReference type="ARBA" id="ARBA00022723"/>
    </source>
</evidence>
<dbReference type="Pfam" id="PF13640">
    <property type="entry name" value="2OG-FeII_Oxy_3"/>
    <property type="match status" value="1"/>
</dbReference>
<keyword evidence="3" id="KW-0223">Dioxygenase</keyword>
<evidence type="ECO:0000313" key="8">
    <source>
        <dbReference type="EMBL" id="AIX22925.1"/>
    </source>
</evidence>
<evidence type="ECO:0000259" key="6">
    <source>
        <dbReference type="PROSITE" id="PS51471"/>
    </source>
</evidence>
<keyword evidence="2" id="KW-0479">Metal-binding</keyword>